<evidence type="ECO:0000313" key="5">
    <source>
        <dbReference type="Proteomes" id="UP000287171"/>
    </source>
</evidence>
<dbReference type="AlphaFoldDB" id="A0A402AZL0"/>
<dbReference type="EMBL" id="BIFT01000001">
    <property type="protein sequence ID" value="GCE24518.1"/>
    <property type="molecule type" value="Genomic_DNA"/>
</dbReference>
<reference evidence="1" key="2">
    <citation type="journal article" date="2019" name="Int. J. Syst. Evol. Microbiol.">
        <title>Tengunoibacter tsumagoiensis gen. nov., sp. nov., Dictyobacter kobayashii sp. nov., Dictyobacter alpinus sp. nov., and description of Dictyobacteraceae fam. nov. within the order Ktedonobacterales isolated from Tengu-no-mugimeshi, a soil-like granular mass of micro-organisms, and emended descriptions of the genera Ktedonobacter and Dictyobacter.</title>
        <authorList>
            <person name="Wang C."/>
            <person name="Zheng Y."/>
            <person name="Sakai Y."/>
            <person name="Toyoda A."/>
            <person name="Minakuchi Y."/>
            <person name="Abe K."/>
            <person name="Yokota A."/>
            <person name="Yabe S."/>
        </authorList>
    </citation>
    <scope>NUCLEOTIDE SEQUENCE</scope>
    <source>
        <strain evidence="1">Uno16</strain>
    </source>
</reference>
<name>A0A402AZL0_9CHLR</name>
<accession>A0A402AZL0</accession>
<gene>
    <name evidence="1" type="ORF">KDA_00020</name>
    <name evidence="2" type="ORF">KDA_46600</name>
    <name evidence="3" type="ORF">KDA_46630</name>
    <name evidence="4" type="ORF">KDA_74520</name>
</gene>
<sequence length="80" mass="8975">MYPHAPTLFGSWEERIAFEAVEIAGNGFDCLGKCAVVESGPEGMLLLLERVFFVLCPVSPGQVCAVFRWIILYTEIYFII</sequence>
<evidence type="ECO:0000313" key="2">
    <source>
        <dbReference type="EMBL" id="GCE29176.1"/>
    </source>
</evidence>
<comment type="caution">
    <text evidence="1">The sequence shown here is derived from an EMBL/GenBank/DDBJ whole genome shotgun (WGS) entry which is preliminary data.</text>
</comment>
<organism evidence="1 5">
    <name type="scientific">Dictyobacter alpinus</name>
    <dbReference type="NCBI Taxonomy" id="2014873"/>
    <lineage>
        <taxon>Bacteria</taxon>
        <taxon>Bacillati</taxon>
        <taxon>Chloroflexota</taxon>
        <taxon>Ktedonobacteria</taxon>
        <taxon>Ktedonobacterales</taxon>
        <taxon>Dictyobacteraceae</taxon>
        <taxon>Dictyobacter</taxon>
    </lineage>
</organism>
<evidence type="ECO:0000313" key="3">
    <source>
        <dbReference type="EMBL" id="GCE29179.1"/>
    </source>
</evidence>
<dbReference type="EMBL" id="BIFT01000002">
    <property type="protein sequence ID" value="GCE29179.1"/>
    <property type="molecule type" value="Genomic_DNA"/>
</dbReference>
<dbReference type="EMBL" id="BIFT01000002">
    <property type="protein sequence ID" value="GCE31968.1"/>
    <property type="molecule type" value="Genomic_DNA"/>
</dbReference>
<evidence type="ECO:0000313" key="1">
    <source>
        <dbReference type="EMBL" id="GCE24518.1"/>
    </source>
</evidence>
<evidence type="ECO:0000313" key="4">
    <source>
        <dbReference type="EMBL" id="GCE31968.1"/>
    </source>
</evidence>
<protein>
    <submittedName>
        <fullName evidence="1">Uncharacterized protein</fullName>
    </submittedName>
</protein>
<keyword evidence="5" id="KW-1185">Reference proteome</keyword>
<proteinExistence type="predicted"/>
<dbReference type="Proteomes" id="UP000287171">
    <property type="component" value="Unassembled WGS sequence"/>
</dbReference>
<reference evidence="5" key="1">
    <citation type="submission" date="2018-12" db="EMBL/GenBank/DDBJ databases">
        <title>Tengunoibacter tsumagoiensis gen. nov., sp. nov., Dictyobacter kobayashii sp. nov., D. alpinus sp. nov., and D. joshuensis sp. nov. and description of Dictyobacteraceae fam. nov. within the order Ktedonobacterales isolated from Tengu-no-mugimeshi.</title>
        <authorList>
            <person name="Wang C.M."/>
            <person name="Zheng Y."/>
            <person name="Sakai Y."/>
            <person name="Toyoda A."/>
            <person name="Minakuchi Y."/>
            <person name="Abe K."/>
            <person name="Yokota A."/>
            <person name="Yabe S."/>
        </authorList>
    </citation>
    <scope>NUCLEOTIDE SEQUENCE [LARGE SCALE GENOMIC DNA]</scope>
    <source>
        <strain evidence="5">Uno16</strain>
    </source>
</reference>
<dbReference type="EMBL" id="BIFT01000001">
    <property type="protein sequence ID" value="GCE29176.1"/>
    <property type="molecule type" value="Genomic_DNA"/>
</dbReference>